<sequence>MTTRSHITKILAATVAAAFLSSCQIAPSATQSFDWPSDGPPGGGGNIAIAGTTELTSLEPSEAGAASHAIPVMRNVFQPLLTRNTETSEIEPLLATEWRADDDRHWTFTLRDGVTWHDGTPFTAENAARSLTYIWDPELTYSSNYVDGAATFTALDDRTLKVELGQFDPLFEARMAVLPLASPTQIAERPESLATQPIGTGPYQFVSWNPGRDVRLELYPESWLAEPGMFDTVEWVFLQENQVRAQKVQTGEADIALGTSDQQCRTSAVDGATCIDVTSNGIRYLRIDQHHQTMLADPRIRQAIAYAIDRAGIATTFMTEQTEVADNPGPPAMSGYATDVGFEHDQDKASQLVEQAAGDGVDISIPLTVKYRVGMFPDVDDIAQTIVTNLNAVGLNAAVGAESETEGLDQYRQTFGGKTIEDIPQDRGWLFLARTSSELFDLSQPAGSILECDGRFSVYCNEDFETQLDAAKALTGQARTTALEQLWRTFYSEQVPMLPLIKVSDKYLLSPRVRITPRADMFLPLHEARAAQS</sequence>
<evidence type="ECO:0000313" key="7">
    <source>
        <dbReference type="Proteomes" id="UP000198327"/>
    </source>
</evidence>
<comment type="similarity">
    <text evidence="1">Belongs to the bacterial solute-binding protein 5 family.</text>
</comment>
<evidence type="ECO:0000256" key="4">
    <source>
        <dbReference type="SAM" id="SignalP"/>
    </source>
</evidence>
<dbReference type="OrthoDB" id="9046151at2"/>
<dbReference type="PIRSF" id="PIRSF002741">
    <property type="entry name" value="MppA"/>
    <property type="match status" value="1"/>
</dbReference>
<feature type="signal peptide" evidence="4">
    <location>
        <begin position="1"/>
        <end position="28"/>
    </location>
</feature>
<feature type="chain" id="PRO_5013303349" evidence="4">
    <location>
        <begin position="29"/>
        <end position="533"/>
    </location>
</feature>
<proteinExistence type="inferred from homology"/>
<evidence type="ECO:0000259" key="5">
    <source>
        <dbReference type="Pfam" id="PF00496"/>
    </source>
</evidence>
<accession>A0A239N1Y9</accession>
<dbReference type="EMBL" id="FZOW01000027">
    <property type="protein sequence ID" value="SNT48493.1"/>
    <property type="molecule type" value="Genomic_DNA"/>
</dbReference>
<dbReference type="RefSeq" id="WP_089252199.1">
    <property type="nucleotide sequence ID" value="NZ_FZOW01000027.1"/>
</dbReference>
<feature type="domain" description="Solute-binding protein family 5" evidence="5">
    <location>
        <begin position="89"/>
        <end position="405"/>
    </location>
</feature>
<dbReference type="InterPro" id="IPR000914">
    <property type="entry name" value="SBP_5_dom"/>
</dbReference>
<dbReference type="Gene3D" id="3.40.190.10">
    <property type="entry name" value="Periplasmic binding protein-like II"/>
    <property type="match status" value="1"/>
</dbReference>
<dbReference type="InterPro" id="IPR030678">
    <property type="entry name" value="Peptide/Ni-bd"/>
</dbReference>
<dbReference type="Gene3D" id="3.90.76.10">
    <property type="entry name" value="Dipeptide-binding Protein, Domain 1"/>
    <property type="match status" value="1"/>
</dbReference>
<organism evidence="6 7">
    <name type="scientific">Rhodococcoides kyotonense</name>
    <dbReference type="NCBI Taxonomy" id="398843"/>
    <lineage>
        <taxon>Bacteria</taxon>
        <taxon>Bacillati</taxon>
        <taxon>Actinomycetota</taxon>
        <taxon>Actinomycetes</taxon>
        <taxon>Mycobacteriales</taxon>
        <taxon>Nocardiaceae</taxon>
        <taxon>Rhodococcoides</taxon>
    </lineage>
</organism>
<dbReference type="PANTHER" id="PTHR30290">
    <property type="entry name" value="PERIPLASMIC BINDING COMPONENT OF ABC TRANSPORTER"/>
    <property type="match status" value="1"/>
</dbReference>
<dbReference type="InterPro" id="IPR039424">
    <property type="entry name" value="SBP_5"/>
</dbReference>
<dbReference type="GO" id="GO:0015833">
    <property type="term" value="P:peptide transport"/>
    <property type="evidence" value="ECO:0007669"/>
    <property type="project" value="TreeGrafter"/>
</dbReference>
<dbReference type="SUPFAM" id="SSF53850">
    <property type="entry name" value="Periplasmic binding protein-like II"/>
    <property type="match status" value="1"/>
</dbReference>
<evidence type="ECO:0000313" key="6">
    <source>
        <dbReference type="EMBL" id="SNT48493.1"/>
    </source>
</evidence>
<keyword evidence="7" id="KW-1185">Reference proteome</keyword>
<dbReference type="Pfam" id="PF00496">
    <property type="entry name" value="SBP_bac_5"/>
    <property type="match status" value="1"/>
</dbReference>
<dbReference type="Proteomes" id="UP000198327">
    <property type="component" value="Unassembled WGS sequence"/>
</dbReference>
<dbReference type="GO" id="GO:0043190">
    <property type="term" value="C:ATP-binding cassette (ABC) transporter complex"/>
    <property type="evidence" value="ECO:0007669"/>
    <property type="project" value="InterPro"/>
</dbReference>
<dbReference type="AlphaFoldDB" id="A0A239N1Y9"/>
<keyword evidence="2" id="KW-0813">Transport</keyword>
<reference evidence="7" key="1">
    <citation type="submission" date="2017-06" db="EMBL/GenBank/DDBJ databases">
        <authorList>
            <person name="Varghese N."/>
            <person name="Submissions S."/>
        </authorList>
    </citation>
    <scope>NUCLEOTIDE SEQUENCE [LARGE SCALE GENOMIC DNA]</scope>
    <source>
        <strain evidence="7">JCM 23211</strain>
    </source>
</reference>
<dbReference type="PANTHER" id="PTHR30290:SF9">
    <property type="entry name" value="OLIGOPEPTIDE-BINDING PROTEIN APPA"/>
    <property type="match status" value="1"/>
</dbReference>
<evidence type="ECO:0000256" key="3">
    <source>
        <dbReference type="ARBA" id="ARBA00022729"/>
    </source>
</evidence>
<dbReference type="GO" id="GO:0042597">
    <property type="term" value="C:periplasmic space"/>
    <property type="evidence" value="ECO:0007669"/>
    <property type="project" value="UniProtKB-ARBA"/>
</dbReference>
<name>A0A239N1Y9_9NOCA</name>
<dbReference type="GO" id="GO:1904680">
    <property type="term" value="F:peptide transmembrane transporter activity"/>
    <property type="evidence" value="ECO:0007669"/>
    <property type="project" value="TreeGrafter"/>
</dbReference>
<evidence type="ECO:0000256" key="2">
    <source>
        <dbReference type="ARBA" id="ARBA00022448"/>
    </source>
</evidence>
<evidence type="ECO:0000256" key="1">
    <source>
        <dbReference type="ARBA" id="ARBA00005695"/>
    </source>
</evidence>
<dbReference type="PROSITE" id="PS51257">
    <property type="entry name" value="PROKAR_LIPOPROTEIN"/>
    <property type="match status" value="1"/>
</dbReference>
<keyword evidence="3 4" id="KW-0732">Signal</keyword>
<gene>
    <name evidence="6" type="ORF">SAMN05421642_1273</name>
</gene>
<protein>
    <submittedName>
        <fullName evidence="6">Peptide/nickel transport system substrate-binding protein</fullName>
    </submittedName>
</protein>
<dbReference type="Gene3D" id="3.10.105.10">
    <property type="entry name" value="Dipeptide-binding Protein, Domain 3"/>
    <property type="match status" value="1"/>
</dbReference>